<comment type="similarity">
    <text evidence="1">Belongs to the Tdpoz family.</text>
</comment>
<dbReference type="HOGENOM" id="CLU_004253_9_6_1"/>
<dbReference type="Gramene" id="OPUNC08G06330.1">
    <property type="protein sequence ID" value="OPUNC08G06330.1"/>
    <property type="gene ID" value="OPUNC08G06330"/>
</dbReference>
<dbReference type="Proteomes" id="UP000026962">
    <property type="component" value="Chromosome 8"/>
</dbReference>
<dbReference type="eggNOG" id="KOG1987">
    <property type="taxonomic scope" value="Eukaryota"/>
</dbReference>
<dbReference type="InterPro" id="IPR056423">
    <property type="entry name" value="BACK_BPM_SPOP"/>
</dbReference>
<dbReference type="InterPro" id="IPR045005">
    <property type="entry name" value="BPM1-6"/>
</dbReference>
<accession>A0A0E0LSI3</accession>
<dbReference type="Pfam" id="PF24570">
    <property type="entry name" value="BACK_BPM_SPOP"/>
    <property type="match status" value="1"/>
</dbReference>
<dbReference type="EnsemblPlants" id="OPUNC08G06330.1">
    <property type="protein sequence ID" value="OPUNC08G06330.1"/>
    <property type="gene ID" value="OPUNC08G06330"/>
</dbReference>
<organism evidence="3">
    <name type="scientific">Oryza punctata</name>
    <name type="common">Red rice</name>
    <dbReference type="NCBI Taxonomy" id="4537"/>
    <lineage>
        <taxon>Eukaryota</taxon>
        <taxon>Viridiplantae</taxon>
        <taxon>Streptophyta</taxon>
        <taxon>Embryophyta</taxon>
        <taxon>Tracheophyta</taxon>
        <taxon>Spermatophyta</taxon>
        <taxon>Magnoliopsida</taxon>
        <taxon>Liliopsida</taxon>
        <taxon>Poales</taxon>
        <taxon>Poaceae</taxon>
        <taxon>BOP clade</taxon>
        <taxon>Oryzoideae</taxon>
        <taxon>Oryzeae</taxon>
        <taxon>Oryzinae</taxon>
        <taxon>Oryza</taxon>
    </lineage>
</organism>
<dbReference type="OMA" id="VCIEFIR"/>
<evidence type="ECO:0000313" key="4">
    <source>
        <dbReference type="Proteomes" id="UP000026962"/>
    </source>
</evidence>
<dbReference type="STRING" id="4537.A0A0E0LSI3"/>
<sequence length="103" mass="11546">MEAWVEEAVVAADRYAMDRLKLMCQSILGKYLDVETVATSLALADQHNCTRLKDVCIEFIRSLDQVDAMVATEGYVNLKRSCPSVLADLFEKTSRKMVLSTVL</sequence>
<dbReference type="PANTHER" id="PTHR26379">
    <property type="entry name" value="BTB/POZ AND MATH DOMAIN-CONTAINING PROTEIN 1"/>
    <property type="match status" value="1"/>
</dbReference>
<dbReference type="PANTHER" id="PTHR26379:SF433">
    <property type="entry name" value="OS08G0226800 PROTEIN"/>
    <property type="match status" value="1"/>
</dbReference>
<dbReference type="Gene3D" id="1.25.40.420">
    <property type="match status" value="1"/>
</dbReference>
<dbReference type="AlphaFoldDB" id="A0A0E0LSI3"/>
<keyword evidence="4" id="KW-1185">Reference proteome</keyword>
<dbReference type="GO" id="GO:0016567">
    <property type="term" value="P:protein ubiquitination"/>
    <property type="evidence" value="ECO:0007669"/>
    <property type="project" value="InterPro"/>
</dbReference>
<evidence type="ECO:0000259" key="2">
    <source>
        <dbReference type="Pfam" id="PF24570"/>
    </source>
</evidence>
<evidence type="ECO:0000313" key="3">
    <source>
        <dbReference type="EnsemblPlants" id="OPUNC08G06330.1"/>
    </source>
</evidence>
<name>A0A0E0LSI3_ORYPU</name>
<feature type="domain" description="BPM/SPOP BACK" evidence="2">
    <location>
        <begin position="36"/>
        <end position="90"/>
    </location>
</feature>
<reference evidence="3" key="2">
    <citation type="submission" date="2018-05" db="EMBL/GenBank/DDBJ databases">
        <title>OpunRS2 (Oryza punctata Reference Sequence Version 2).</title>
        <authorList>
            <person name="Zhang J."/>
            <person name="Kudrna D."/>
            <person name="Lee S."/>
            <person name="Talag J."/>
            <person name="Welchert J."/>
            <person name="Wing R.A."/>
        </authorList>
    </citation>
    <scope>NUCLEOTIDE SEQUENCE [LARGE SCALE GENOMIC DNA]</scope>
</reference>
<proteinExistence type="inferred from homology"/>
<protein>
    <recommendedName>
        <fullName evidence="2">BPM/SPOP BACK domain-containing protein</fullName>
    </recommendedName>
</protein>
<reference evidence="3" key="1">
    <citation type="submission" date="2015-04" db="UniProtKB">
        <authorList>
            <consortium name="EnsemblPlants"/>
        </authorList>
    </citation>
    <scope>IDENTIFICATION</scope>
</reference>
<evidence type="ECO:0000256" key="1">
    <source>
        <dbReference type="ARBA" id="ARBA00010846"/>
    </source>
</evidence>